<keyword evidence="4 6" id="KW-1133">Transmembrane helix</keyword>
<dbReference type="InterPro" id="IPR003841">
    <property type="entry name" value="Na/Pi_transpt"/>
</dbReference>
<keyword evidence="3 6" id="KW-0812">Transmembrane</keyword>
<protein>
    <submittedName>
        <fullName evidence="7">Na/Pi cotransporter family protein</fullName>
    </submittedName>
</protein>
<accession>A0A5J6LDZ1</accession>
<dbReference type="Pfam" id="PF02690">
    <property type="entry name" value="Na_Pi_cotrans"/>
    <property type="match status" value="2"/>
</dbReference>
<dbReference type="PANTHER" id="PTHR10010">
    <property type="entry name" value="SOLUTE CARRIER FAMILY 34 SODIUM PHOSPHATE , MEMBER 2-RELATED"/>
    <property type="match status" value="1"/>
</dbReference>
<evidence type="ECO:0000313" key="8">
    <source>
        <dbReference type="Proteomes" id="UP000325606"/>
    </source>
</evidence>
<feature type="transmembrane region" description="Helical" evidence="6">
    <location>
        <begin position="83"/>
        <end position="111"/>
    </location>
</feature>
<reference evidence="7 8" key="1">
    <citation type="submission" date="2019-09" db="EMBL/GenBank/DDBJ databases">
        <title>Nitrincola iocasae sp. nov., a bacterium isolated from the sediment collected at a cold seep field in South China Sea.</title>
        <authorList>
            <person name="Zhang H."/>
            <person name="Wang H."/>
            <person name="Li C."/>
        </authorList>
    </citation>
    <scope>NUCLEOTIDE SEQUENCE [LARGE SCALE GENOMIC DNA]</scope>
    <source>
        <strain evidence="7 8">KXZD1103</strain>
    </source>
</reference>
<feature type="transmembrane region" description="Helical" evidence="6">
    <location>
        <begin position="27"/>
        <end position="45"/>
    </location>
</feature>
<keyword evidence="2" id="KW-1003">Cell membrane</keyword>
<feature type="transmembrane region" description="Helical" evidence="6">
    <location>
        <begin position="267"/>
        <end position="287"/>
    </location>
</feature>
<evidence type="ECO:0000313" key="7">
    <source>
        <dbReference type="EMBL" id="QEW06805.1"/>
    </source>
</evidence>
<dbReference type="GO" id="GO:0005436">
    <property type="term" value="F:sodium:phosphate symporter activity"/>
    <property type="evidence" value="ECO:0007669"/>
    <property type="project" value="InterPro"/>
</dbReference>
<keyword evidence="5 6" id="KW-0472">Membrane</keyword>
<evidence type="ECO:0000256" key="3">
    <source>
        <dbReference type="ARBA" id="ARBA00022692"/>
    </source>
</evidence>
<feature type="transmembrane region" description="Helical" evidence="6">
    <location>
        <begin position="307"/>
        <end position="326"/>
    </location>
</feature>
<feature type="transmembrane region" description="Helical" evidence="6">
    <location>
        <begin position="184"/>
        <end position="207"/>
    </location>
</feature>
<dbReference type="EMBL" id="CP044222">
    <property type="protein sequence ID" value="QEW06805.1"/>
    <property type="molecule type" value="Genomic_DNA"/>
</dbReference>
<evidence type="ECO:0000256" key="2">
    <source>
        <dbReference type="ARBA" id="ARBA00022475"/>
    </source>
</evidence>
<evidence type="ECO:0000256" key="5">
    <source>
        <dbReference type="ARBA" id="ARBA00023136"/>
    </source>
</evidence>
<dbReference type="GO" id="GO:0005886">
    <property type="term" value="C:plasma membrane"/>
    <property type="evidence" value="ECO:0007669"/>
    <property type="project" value="UniProtKB-SubCell"/>
</dbReference>
<evidence type="ECO:0000256" key="1">
    <source>
        <dbReference type="ARBA" id="ARBA00004651"/>
    </source>
</evidence>
<dbReference type="NCBIfam" id="NF037997">
    <property type="entry name" value="Na_Pi_symport"/>
    <property type="match status" value="1"/>
</dbReference>
<evidence type="ECO:0000256" key="6">
    <source>
        <dbReference type="SAM" id="Phobius"/>
    </source>
</evidence>
<name>A0A5J6LDZ1_9GAMM</name>
<gene>
    <name evidence="7" type="ORF">F5I99_09975</name>
</gene>
<feature type="transmembrane region" description="Helical" evidence="6">
    <location>
        <begin position="214"/>
        <end position="230"/>
    </location>
</feature>
<dbReference type="GO" id="GO:0044341">
    <property type="term" value="P:sodium-dependent phosphate transport"/>
    <property type="evidence" value="ECO:0007669"/>
    <property type="project" value="InterPro"/>
</dbReference>
<sequence length="613" mass="67236">MLKKISLPVVLAILVYAFWVSADFTEIAAGIALFMFGMLCLEEGFKAFTGGMLEGILRKSTDRLWKSLAFGMTSTTLMQSSSLVSLITVSFVSAEMITLMGGIGIIMGANIGTTTGAWLIAGLGLKVDIAAYAMPVLVFGMVFQMQKSKSLKGVGYLLLGFAFLFLGIHYMKEGFESFQQSFDLSAFAMTGIAGVLVFTLIGMLVTVIMQSSHATLLIIITALSTGQVSYENALALAIGANLGSTVTIVLGSIASNLGGKRLAASHVLFNLVTASVAIVFIGQLAWLVDQVAGLMGIRADDFLLKLALFHTLFNVLGVVLLTPFVGRLESLLLQHIQFKPQGMEQPQYLYPEALETPATVVNAVRKEVLHLFDNAYGLLAHGLSLKRHTIDSQESLTDAVKYTRRIFPIDVEDVYEEKIKSLHNEIIAFIAEAQMRESTKAATEKLYELREASRAIVAAVKGMKHLHNNLSRHGLSNNLAVRERYDQIRIHLANLLRELRQLLREEPNDVTPLSIDALRLASQKASRKMMDELDEMIRHRRIAASVATSILNDEAYVTNIGDNLLDAVSTLVSRQETTKLDSFSLDDKEIAQLMEKTSQVDVPEPEQVASRPE</sequence>
<dbReference type="KEGG" id="nik:F5I99_09975"/>
<proteinExistence type="predicted"/>
<dbReference type="PANTHER" id="PTHR10010:SF46">
    <property type="entry name" value="SODIUM-DEPENDENT PHOSPHATE TRANSPORT PROTEIN 2B"/>
    <property type="match status" value="1"/>
</dbReference>
<organism evidence="7 8">
    <name type="scientific">Nitrincola iocasae</name>
    <dbReference type="NCBI Taxonomy" id="2614693"/>
    <lineage>
        <taxon>Bacteria</taxon>
        <taxon>Pseudomonadati</taxon>
        <taxon>Pseudomonadota</taxon>
        <taxon>Gammaproteobacteria</taxon>
        <taxon>Oceanospirillales</taxon>
        <taxon>Oceanospirillaceae</taxon>
        <taxon>Nitrincola</taxon>
    </lineage>
</organism>
<dbReference type="RefSeq" id="WP_151055602.1">
    <property type="nucleotide sequence ID" value="NZ_CP044222.1"/>
</dbReference>
<feature type="transmembrane region" description="Helical" evidence="6">
    <location>
        <begin position="154"/>
        <end position="172"/>
    </location>
</feature>
<keyword evidence="8" id="KW-1185">Reference proteome</keyword>
<dbReference type="AlphaFoldDB" id="A0A5J6LDZ1"/>
<evidence type="ECO:0000256" key="4">
    <source>
        <dbReference type="ARBA" id="ARBA00022989"/>
    </source>
</evidence>
<dbReference type="Proteomes" id="UP000325606">
    <property type="component" value="Chromosome"/>
</dbReference>
<comment type="subcellular location">
    <subcellularLocation>
        <location evidence="1">Cell membrane</location>
        <topology evidence="1">Multi-pass membrane protein</topology>
    </subcellularLocation>
</comment>
<feature type="transmembrane region" description="Helical" evidence="6">
    <location>
        <begin position="117"/>
        <end position="142"/>
    </location>
</feature>
<feature type="transmembrane region" description="Helical" evidence="6">
    <location>
        <begin position="236"/>
        <end position="255"/>
    </location>
</feature>